<accession>A0ABQ5CBP2</accession>
<dbReference type="Proteomes" id="UP001151760">
    <property type="component" value="Unassembled WGS sequence"/>
</dbReference>
<evidence type="ECO:0000313" key="1">
    <source>
        <dbReference type="EMBL" id="GJT23517.1"/>
    </source>
</evidence>
<keyword evidence="2" id="KW-1185">Reference proteome</keyword>
<organism evidence="1 2">
    <name type="scientific">Tanacetum coccineum</name>
    <dbReference type="NCBI Taxonomy" id="301880"/>
    <lineage>
        <taxon>Eukaryota</taxon>
        <taxon>Viridiplantae</taxon>
        <taxon>Streptophyta</taxon>
        <taxon>Embryophyta</taxon>
        <taxon>Tracheophyta</taxon>
        <taxon>Spermatophyta</taxon>
        <taxon>Magnoliopsida</taxon>
        <taxon>eudicotyledons</taxon>
        <taxon>Gunneridae</taxon>
        <taxon>Pentapetalae</taxon>
        <taxon>asterids</taxon>
        <taxon>campanulids</taxon>
        <taxon>Asterales</taxon>
        <taxon>Asteraceae</taxon>
        <taxon>Asteroideae</taxon>
        <taxon>Anthemideae</taxon>
        <taxon>Anthemidinae</taxon>
        <taxon>Tanacetum</taxon>
    </lineage>
</organism>
<comment type="caution">
    <text evidence="1">The sequence shown here is derived from an EMBL/GenBank/DDBJ whole genome shotgun (WGS) entry which is preliminary data.</text>
</comment>
<name>A0ABQ5CBP2_9ASTR</name>
<reference evidence="1" key="1">
    <citation type="journal article" date="2022" name="Int. J. Mol. Sci.">
        <title>Draft Genome of Tanacetum Coccineum: Genomic Comparison of Closely Related Tanacetum-Family Plants.</title>
        <authorList>
            <person name="Yamashiro T."/>
            <person name="Shiraishi A."/>
            <person name="Nakayama K."/>
            <person name="Satake H."/>
        </authorList>
    </citation>
    <scope>NUCLEOTIDE SEQUENCE</scope>
</reference>
<dbReference type="EMBL" id="BQNB010014062">
    <property type="protein sequence ID" value="GJT23517.1"/>
    <property type="molecule type" value="Genomic_DNA"/>
</dbReference>
<sequence length="125" mass="14034">MGTPTQYLCDYWSGWVRLPRFVCGPALILVLQPVGPLGEVKKNSWVIDSRLRSIPSGILFEVLLELEAAAFFSIQSGGLLAGIHGLFSRRYCGLDRRVTYGYPWPGLEGNHRDFGMIQERFRSSA</sequence>
<gene>
    <name evidence="1" type="ORF">Tco_0893454</name>
</gene>
<reference evidence="1" key="2">
    <citation type="submission" date="2022-01" db="EMBL/GenBank/DDBJ databases">
        <authorList>
            <person name="Yamashiro T."/>
            <person name="Shiraishi A."/>
            <person name="Satake H."/>
            <person name="Nakayama K."/>
        </authorList>
    </citation>
    <scope>NUCLEOTIDE SEQUENCE</scope>
</reference>
<evidence type="ECO:0000313" key="2">
    <source>
        <dbReference type="Proteomes" id="UP001151760"/>
    </source>
</evidence>
<protein>
    <submittedName>
        <fullName evidence="1">Uncharacterized protein</fullName>
    </submittedName>
</protein>
<proteinExistence type="predicted"/>